<dbReference type="EMBL" id="LAIU01000003">
    <property type="protein sequence ID" value="KKB25659.1"/>
    <property type="molecule type" value="Genomic_DNA"/>
</dbReference>
<evidence type="ECO:0000313" key="2">
    <source>
        <dbReference type="EMBL" id="KKB25659.1"/>
    </source>
</evidence>
<keyword evidence="1" id="KW-1133">Transmembrane helix</keyword>
<evidence type="ECO:0000256" key="1">
    <source>
        <dbReference type="SAM" id="Phobius"/>
    </source>
</evidence>
<accession>A0AAJ0JPJ8</accession>
<dbReference type="Pfam" id="PF13630">
    <property type="entry name" value="SdpI"/>
    <property type="match status" value="1"/>
</dbReference>
<evidence type="ECO:0000313" key="3">
    <source>
        <dbReference type="Proteomes" id="UP000033530"/>
    </source>
</evidence>
<feature type="transmembrane region" description="Helical" evidence="1">
    <location>
        <begin position="6"/>
        <end position="22"/>
    </location>
</feature>
<evidence type="ECO:0008006" key="4">
    <source>
        <dbReference type="Google" id="ProtNLM"/>
    </source>
</evidence>
<feature type="transmembrane region" description="Helical" evidence="1">
    <location>
        <begin position="61"/>
        <end position="80"/>
    </location>
</feature>
<dbReference type="RefSeq" id="WP_046099873.1">
    <property type="nucleotide sequence ID" value="NZ_BKAP01000006.1"/>
</dbReference>
<proteinExistence type="predicted"/>
<dbReference type="AlphaFoldDB" id="A0AAJ0JPJ8"/>
<gene>
    <name evidence="2" type="ORF">VV61_06160</name>
</gene>
<reference evidence="2 3" key="1">
    <citation type="submission" date="2015-03" db="EMBL/GenBank/DDBJ databases">
        <title>Draft Genome Sequence of S. carnosus subsp. utilis LTH 7013, Isolated from South Tirolean Ham.</title>
        <authorList>
            <person name="Mueller A."/>
            <person name="Huptas C."/>
            <person name="Wenning M."/>
            <person name="Weiss A."/>
            <person name="Schmidt H."/>
        </authorList>
    </citation>
    <scope>NUCLEOTIDE SEQUENCE [LARGE SCALE GENOMIC DNA]</scope>
    <source>
        <strain evidence="2 3">LTH7013</strain>
    </source>
</reference>
<protein>
    <recommendedName>
        <fullName evidence="4">SdpI family protein</fullName>
    </recommendedName>
</protein>
<sequence>MLLFGITLLVLAIKCLIFRFIDKDIVNQRNMLIGYRTPSSLKSSEAWTFAQKSFQQIFNRIHLTLLIIGSIWFLFDLMISPMLISFWLQILIYLIGVGSIIALTEIKLYNFNHKQKG</sequence>
<name>A0AAJ0JPJ8_STACA</name>
<keyword evidence="1" id="KW-0812">Transmembrane</keyword>
<dbReference type="Proteomes" id="UP000033530">
    <property type="component" value="Unassembled WGS sequence"/>
</dbReference>
<keyword evidence="1" id="KW-0472">Membrane</keyword>
<organism evidence="2 3">
    <name type="scientific">Staphylococcus carnosus</name>
    <dbReference type="NCBI Taxonomy" id="1281"/>
    <lineage>
        <taxon>Bacteria</taxon>
        <taxon>Bacillati</taxon>
        <taxon>Bacillota</taxon>
        <taxon>Bacilli</taxon>
        <taxon>Bacillales</taxon>
        <taxon>Staphylococcaceae</taxon>
        <taxon>Staphylococcus</taxon>
    </lineage>
</organism>
<comment type="caution">
    <text evidence="2">The sequence shown here is derived from an EMBL/GenBank/DDBJ whole genome shotgun (WGS) entry which is preliminary data.</text>
</comment>
<feature type="transmembrane region" description="Helical" evidence="1">
    <location>
        <begin position="86"/>
        <end position="106"/>
    </location>
</feature>
<dbReference type="InterPro" id="IPR025962">
    <property type="entry name" value="SdpI/YhfL"/>
</dbReference>